<dbReference type="EMBL" id="JASCZI010272026">
    <property type="protein sequence ID" value="MED6219356.1"/>
    <property type="molecule type" value="Genomic_DNA"/>
</dbReference>
<reference evidence="1 2" key="1">
    <citation type="journal article" date="2023" name="Plants (Basel)">
        <title>Bridging the Gap: Combining Genomics and Transcriptomics Approaches to Understand Stylosanthes scabra, an Orphan Legume from the Brazilian Caatinga.</title>
        <authorList>
            <person name="Ferreira-Neto J.R.C."/>
            <person name="da Silva M.D."/>
            <person name="Binneck E."/>
            <person name="de Melo N.F."/>
            <person name="da Silva R.H."/>
            <person name="de Melo A.L.T.M."/>
            <person name="Pandolfi V."/>
            <person name="Bustamante F.O."/>
            <person name="Brasileiro-Vidal A.C."/>
            <person name="Benko-Iseppon A.M."/>
        </authorList>
    </citation>
    <scope>NUCLEOTIDE SEQUENCE [LARGE SCALE GENOMIC DNA]</scope>
    <source>
        <tissue evidence="1">Leaves</tissue>
    </source>
</reference>
<dbReference type="Proteomes" id="UP001341840">
    <property type="component" value="Unassembled WGS sequence"/>
</dbReference>
<gene>
    <name evidence="1" type="ORF">PIB30_035070</name>
</gene>
<organism evidence="1 2">
    <name type="scientific">Stylosanthes scabra</name>
    <dbReference type="NCBI Taxonomy" id="79078"/>
    <lineage>
        <taxon>Eukaryota</taxon>
        <taxon>Viridiplantae</taxon>
        <taxon>Streptophyta</taxon>
        <taxon>Embryophyta</taxon>
        <taxon>Tracheophyta</taxon>
        <taxon>Spermatophyta</taxon>
        <taxon>Magnoliopsida</taxon>
        <taxon>eudicotyledons</taxon>
        <taxon>Gunneridae</taxon>
        <taxon>Pentapetalae</taxon>
        <taxon>rosids</taxon>
        <taxon>fabids</taxon>
        <taxon>Fabales</taxon>
        <taxon>Fabaceae</taxon>
        <taxon>Papilionoideae</taxon>
        <taxon>50 kb inversion clade</taxon>
        <taxon>dalbergioids sensu lato</taxon>
        <taxon>Dalbergieae</taxon>
        <taxon>Pterocarpus clade</taxon>
        <taxon>Stylosanthes</taxon>
    </lineage>
</organism>
<comment type="caution">
    <text evidence="1">The sequence shown here is derived from an EMBL/GenBank/DDBJ whole genome shotgun (WGS) entry which is preliminary data.</text>
</comment>
<dbReference type="PANTHER" id="PTHR35699">
    <property type="entry name" value="F2J10.10 PROTEIN"/>
    <property type="match status" value="1"/>
</dbReference>
<evidence type="ECO:0000313" key="1">
    <source>
        <dbReference type="EMBL" id="MED6219356.1"/>
    </source>
</evidence>
<accession>A0ABU6ZBR1</accession>
<sequence length="395" mass="43662">MVASIPCIKWRRSCSISFHYIVRHGPRCVCSHATPPNVASVDCAHCRRWTPLQSPSFQPSIIPFHLSSVSMLVVCSHDQRLKRPVALMAAVSGFPSIWHHSDQAKKEFEVEVEAIRLVRHKNLVRSHRYFAEGTTLHALHALQWPPPRTVRIAVVGDVLNSICRLALTVMFSSLGANIAIVDLKQVASSDEAGGVLISSDGFRGRNFGRAFIGMGMASQFASCDMVITDGSDNELAKIIYIPLKRGFPSSDEAGGVDLSSDGFCEWNFLKPLYGCCQPLLPWPWQKSNFSASLVLCRWPCARASFLILFHSVQTVYSLSCIAAHHFQKLCSALLDLIQANVTIATEFSGEEPPESLFMKELKRRGMTPTSLLEDYKQGNSGVDGEVVVNEQDNSL</sequence>
<protein>
    <submittedName>
        <fullName evidence="1">Uncharacterized protein</fullName>
    </submittedName>
</protein>
<proteinExistence type="predicted"/>
<evidence type="ECO:0000313" key="2">
    <source>
        <dbReference type="Proteomes" id="UP001341840"/>
    </source>
</evidence>
<name>A0ABU6ZBR1_9FABA</name>
<dbReference type="PANTHER" id="PTHR35699:SF1">
    <property type="entry name" value="F2J10.10 PROTEIN"/>
    <property type="match status" value="1"/>
</dbReference>
<keyword evidence="2" id="KW-1185">Reference proteome</keyword>